<dbReference type="Proteomes" id="UP000194857">
    <property type="component" value="Unassembled WGS sequence"/>
</dbReference>
<evidence type="ECO:0000313" key="7">
    <source>
        <dbReference type="Proteomes" id="UP000284767"/>
    </source>
</evidence>
<organism evidence="2 5">
    <name type="scientific">Pseudomonas aeruginosa</name>
    <dbReference type="NCBI Taxonomy" id="287"/>
    <lineage>
        <taxon>Bacteria</taxon>
        <taxon>Pseudomonadati</taxon>
        <taxon>Pseudomonadota</taxon>
        <taxon>Gammaproteobacteria</taxon>
        <taxon>Pseudomonadales</taxon>
        <taxon>Pseudomonadaceae</taxon>
        <taxon>Pseudomonas</taxon>
    </lineage>
</organism>
<feature type="compositionally biased region" description="Low complexity" evidence="1">
    <location>
        <begin position="8"/>
        <end position="23"/>
    </location>
</feature>
<dbReference type="AlphaFoldDB" id="A0A241XG30"/>
<reference evidence="3 6" key="3">
    <citation type="submission" date="2018-07" db="EMBL/GenBank/DDBJ databases">
        <title>Mechanisms of high-level aminoglycoside resistance among Gram-negative pathogens in Brazil.</title>
        <authorList>
            <person name="Ballaben A.S."/>
            <person name="Darini A.L.C."/>
            <person name="Doi Y."/>
        </authorList>
    </citation>
    <scope>NUCLEOTIDE SEQUENCE [LARGE SCALE GENOMIC DNA]</scope>
    <source>
        <strain evidence="3 6">B2-305</strain>
    </source>
</reference>
<gene>
    <name evidence="2" type="ORF">CAZ10_34765</name>
    <name evidence="3" type="ORF">DT376_32125</name>
    <name evidence="4" type="ORF">IPC1295_23330</name>
</gene>
<proteinExistence type="predicted"/>
<feature type="region of interest" description="Disordered" evidence="1">
    <location>
        <begin position="1"/>
        <end position="66"/>
    </location>
</feature>
<evidence type="ECO:0000313" key="4">
    <source>
        <dbReference type="EMBL" id="RPM10644.1"/>
    </source>
</evidence>
<reference evidence="2 5" key="1">
    <citation type="submission" date="2017-05" db="EMBL/GenBank/DDBJ databases">
        <authorList>
            <person name="Song R."/>
            <person name="Chenine A.L."/>
            <person name="Ruprecht R.M."/>
        </authorList>
    </citation>
    <scope>NUCLEOTIDE SEQUENCE [LARGE SCALE GENOMIC DNA]</scope>
    <source>
        <strain evidence="2 5">S567_C10_BS</strain>
    </source>
</reference>
<evidence type="ECO:0000313" key="3">
    <source>
        <dbReference type="EMBL" id="RCI70882.1"/>
    </source>
</evidence>
<evidence type="ECO:0000313" key="6">
    <source>
        <dbReference type="Proteomes" id="UP000253594"/>
    </source>
</evidence>
<comment type="caution">
    <text evidence="2">The sequence shown here is derived from an EMBL/GenBank/DDBJ whole genome shotgun (WGS) entry which is preliminary data.</text>
</comment>
<reference evidence="4 7" key="4">
    <citation type="submission" date="2019-01" db="EMBL/GenBank/DDBJ databases">
        <title>The Pseudomonas aeruginosa pan-genome provides new insights on its population structure, horizontal gene transfer and pathogenicity.</title>
        <authorList>
            <person name="Freschi L."/>
            <person name="Vincent A.T."/>
            <person name="Jeukens J."/>
            <person name="Emond-Rheault J.-G."/>
            <person name="Kukavica-Ibrulj I."/>
            <person name="Dupont M.-J."/>
            <person name="Charette S.J."/>
            <person name="Boyle B."/>
            <person name="Levesque R.C."/>
        </authorList>
    </citation>
    <scope>NUCLEOTIDE SEQUENCE [LARGE SCALE GENOMIC DNA]</scope>
    <source>
        <strain evidence="4 7">PA-W36</strain>
    </source>
</reference>
<feature type="compositionally biased region" description="Gly residues" evidence="1">
    <location>
        <begin position="24"/>
        <end position="36"/>
    </location>
</feature>
<evidence type="ECO:0000313" key="5">
    <source>
        <dbReference type="Proteomes" id="UP000194857"/>
    </source>
</evidence>
<name>A0A241XG30_PSEAI</name>
<sequence>MRLPPGPAGRRAGATLHGAAAAAGGDGGGRGEGFGVEGRTQVAKAKRGGLSGRTTGGLRKGGHDGH</sequence>
<dbReference type="Proteomes" id="UP000253594">
    <property type="component" value="Unassembled WGS sequence"/>
</dbReference>
<feature type="compositionally biased region" description="Gly residues" evidence="1">
    <location>
        <begin position="49"/>
        <end position="59"/>
    </location>
</feature>
<dbReference type="EMBL" id="QORE01001759">
    <property type="protein sequence ID" value="RCI70882.1"/>
    <property type="molecule type" value="Genomic_DNA"/>
</dbReference>
<reference evidence="4 7" key="2">
    <citation type="submission" date="2017-08" db="EMBL/GenBank/DDBJ databases">
        <authorList>
            <person name="Feschi L."/>
            <person name="Jeukens J."/>
            <person name="Emond-Rheault J.-G."/>
            <person name="Kukavica-Ibrulj I."/>
            <person name="Boyle B."/>
            <person name="Levesque R.C."/>
        </authorList>
    </citation>
    <scope>NUCLEOTIDE SEQUENCE [LARGE SCALE GENOMIC DNA]</scope>
    <source>
        <strain evidence="4 7">PA-W36</strain>
    </source>
</reference>
<dbReference type="Proteomes" id="UP000284767">
    <property type="component" value="Unassembled WGS sequence"/>
</dbReference>
<evidence type="ECO:0000313" key="2">
    <source>
        <dbReference type="EMBL" id="OTI55157.1"/>
    </source>
</evidence>
<protein>
    <submittedName>
        <fullName evidence="2">Uncharacterized protein</fullName>
    </submittedName>
</protein>
<dbReference type="EMBL" id="NFFZ01000032">
    <property type="protein sequence ID" value="OTI55157.1"/>
    <property type="molecule type" value="Genomic_DNA"/>
</dbReference>
<dbReference type="EMBL" id="NSNE01000015">
    <property type="protein sequence ID" value="RPM10644.1"/>
    <property type="molecule type" value="Genomic_DNA"/>
</dbReference>
<dbReference type="KEGG" id="paeb:NCGM1900_5240"/>
<evidence type="ECO:0000256" key="1">
    <source>
        <dbReference type="SAM" id="MobiDB-lite"/>
    </source>
</evidence>
<accession>A0A241XG30</accession>